<sequence>MAPKRKWQEGKEDTLPTVVRAKPGTKAFASGKSVKDALATGSPQEGGAVRAFGKQMGMRRRNKEGMVGYGNRDPLDKPDIRHLILRIILPLLPSPSFQPHARTILPPLYSNLAADPPITVLRILTALWAAISCPSPGLNRRVSLVLFQERSIEALWSQLGRDEVEETSGKKVGELVRAFLGGITATPGKEPRLNARWMATMSYVGRIISLPVPPLQTFRQPAPAGTDPSLSPFRTEPPLVSTIVESVLPAPFTKAHLMKGLQHTEGIIQHMTAVTFSRALTKLSQVQELFSSIELELYPGGQPDNPWARRQRELQMEIRKRLPELAIIVAFAQKSAQLAPAEPDPDSEEDRALVTKSAMLTELALRIFSLCNKTLPSMASELKFDVGRLLVSSSSAKQEKKEKQQVREGSVIGDDAQSVKSIGTVGSRGTIGMRGGFGQSRGEVEGFEALSQIHVLELLGEVRDWNWSVKADTLALSPYSTPDLQSNSKEMVSPIMVTILEQLSAKLMGQLISTEAACIIVNYLRRVILGLVGKQRELNWLLAVLNRLEECVKKAKGAGQERKGLEECVKVIRGDFDVIRGKSEPADRQDPSLPQLLDHREWSSSSFEYQALSISRPSILSSLISLIQRKNASVLLNVNFLIHLNILQPSSTSVIKNQDSTQAVLTLFAKSLENMEGSSKWRDQIKRNVFSDFGSRKLFLSEDGHKFRDSLNTLIRYLTFGKSTDEEIAQGFVEDCVELLDNDKKGKKIDQNLNILAPWVRFLTPSQASQISQTLFHYKNPVLSSHSFLLSDIITSTRSPAFAIAHLEKVGELGVVGAVIRLMDDAVKDTKSSGELISLKVKRETIQQLLKLASNESFSLLIRLVQSNSSAAQATSSLLQQDEDLVSDGRLLPVVEVLLALRLNVGKASTIGGVALKTLFSQQDEMVQDAAMEVLAHFAETASNDIVEILSAVQLPSFNSTFMRFMERLAPICNTKTELLESVCHLIGLGLQYAVRLCSDLGDITGESAAALKSLVEVVGQDRLNLQVALVEPVITAVIQDRLEVAEAVGLATLLAHRVELKANSILCAAIQSLRGWGKVATDPEEGEGLYDPVFVMGLFIASMHEGMRGLDWVEVLRSNVLGLTVCGLSSRNKEVRNVASYALAKTMSLIETTGFFERAQLTYTLRLLRHALPNSTARLPVLSTLFFAYALRSLANPSHFFYPLSSRFLLQRSVFDSDDTPLLYGTLYANGEGWKRERSWMVRYLKEGVRSEADWRVIRRRKVWSLMATLFIESLDPVFRRSILQSGVKGQRAQAWEKEEKNLLLEIAERACKAIASVEKERVKEGKDLRGWVKQTEAFLKTVLSGKLPFSYALRNIIYCLFAAGLNVKPADIRENDSLAKALGEVRWRVEQGGGGDTLRDWIRRERQLTELSV</sequence>
<dbReference type="InterPro" id="IPR032436">
    <property type="entry name" value="URB1_C"/>
</dbReference>
<dbReference type="InterPro" id="IPR021714">
    <property type="entry name" value="URB1_N"/>
</dbReference>
<name>A0A0D0UYF2_9TREE</name>
<dbReference type="PANTHER" id="PTHR13500">
    <property type="entry name" value="NUCLEOLAR PRERIBOSOMAL-ASSOCIATED PROTEIN 1"/>
    <property type="match status" value="1"/>
</dbReference>
<evidence type="ECO:0000313" key="4">
    <source>
        <dbReference type="Proteomes" id="UP000053392"/>
    </source>
</evidence>
<organism evidence="3 4">
    <name type="scientific">Cryptococcus deuterogattii Ram5</name>
    <dbReference type="NCBI Taxonomy" id="1296110"/>
    <lineage>
        <taxon>Eukaryota</taxon>
        <taxon>Fungi</taxon>
        <taxon>Dikarya</taxon>
        <taxon>Basidiomycota</taxon>
        <taxon>Agaricomycotina</taxon>
        <taxon>Tremellomycetes</taxon>
        <taxon>Tremellales</taxon>
        <taxon>Cryptococcaceae</taxon>
        <taxon>Cryptococcus</taxon>
        <taxon>Cryptococcus gattii species complex</taxon>
    </lineage>
</organism>
<feature type="domain" description="URB1 N-terminal" evidence="1">
    <location>
        <begin position="51"/>
        <end position="188"/>
    </location>
</feature>
<gene>
    <name evidence="3" type="ORF">I313_06472</name>
</gene>
<protein>
    <submittedName>
        <fullName evidence="3">Nucleolar pre-ribosomal-associated protein 1</fullName>
    </submittedName>
</protein>
<evidence type="ECO:0000259" key="1">
    <source>
        <dbReference type="Pfam" id="PF11707"/>
    </source>
</evidence>
<dbReference type="GO" id="GO:0000463">
    <property type="term" value="P:maturation of LSU-rRNA from tricistronic rRNA transcript (SSU-rRNA, 5.8S rRNA, LSU-rRNA)"/>
    <property type="evidence" value="ECO:0007669"/>
    <property type="project" value="TreeGrafter"/>
</dbReference>
<evidence type="ECO:0000313" key="3">
    <source>
        <dbReference type="EMBL" id="KIR37745.1"/>
    </source>
</evidence>
<dbReference type="PANTHER" id="PTHR13500:SF0">
    <property type="entry name" value="NUCLEOLAR PRE-RIBOSOMAL-ASSOCIATED PROTEIN 1"/>
    <property type="match status" value="1"/>
</dbReference>
<dbReference type="Pfam" id="PF11707">
    <property type="entry name" value="Npa1"/>
    <property type="match status" value="1"/>
</dbReference>
<feature type="domain" description="URB1 C-terminal" evidence="2">
    <location>
        <begin position="1122"/>
        <end position="1287"/>
    </location>
</feature>
<dbReference type="HOGENOM" id="CLU_253415_0_0_1"/>
<dbReference type="Pfam" id="PF16201">
    <property type="entry name" value="NopRA1"/>
    <property type="match status" value="1"/>
</dbReference>
<proteinExistence type="predicted"/>
<dbReference type="Proteomes" id="UP000053392">
    <property type="component" value="Unassembled WGS sequence"/>
</dbReference>
<dbReference type="InterPro" id="IPR016024">
    <property type="entry name" value="ARM-type_fold"/>
</dbReference>
<reference evidence="3 4" key="1">
    <citation type="submission" date="2015-01" db="EMBL/GenBank/DDBJ databases">
        <title>The Genome Sequence of Cryptococcus gattii Ram5.</title>
        <authorList>
            <consortium name="The Broad Institute Genomics Platform"/>
            <person name="Cuomo C."/>
            <person name="Litvintseva A."/>
            <person name="Chen Y."/>
            <person name="Heitman J."/>
            <person name="Sun S."/>
            <person name="Springer D."/>
            <person name="Dromer F."/>
            <person name="Young S."/>
            <person name="Zeng Q."/>
            <person name="Gargeya S."/>
            <person name="Abouelleil A."/>
            <person name="Alvarado L."/>
            <person name="Chapman S.B."/>
            <person name="Gainer-Dewar J."/>
            <person name="Goldberg J."/>
            <person name="Griggs A."/>
            <person name="Gujja S."/>
            <person name="Hansen M."/>
            <person name="Howarth C."/>
            <person name="Imamovic A."/>
            <person name="Larimer J."/>
            <person name="Murphy C."/>
            <person name="Naylor J."/>
            <person name="Pearson M."/>
            <person name="Priest M."/>
            <person name="Roberts A."/>
            <person name="Saif S."/>
            <person name="Shea T."/>
            <person name="Sykes S."/>
            <person name="Wortman J."/>
            <person name="Nusbaum C."/>
            <person name="Birren B."/>
        </authorList>
    </citation>
    <scope>NUCLEOTIDE SEQUENCE [LARGE SCALE GENOMIC DNA]</scope>
    <source>
        <strain evidence="3 4">Ram5</strain>
    </source>
</reference>
<dbReference type="EMBL" id="KN847914">
    <property type="protein sequence ID" value="KIR37745.1"/>
    <property type="molecule type" value="Genomic_DNA"/>
</dbReference>
<dbReference type="GO" id="GO:0000466">
    <property type="term" value="P:maturation of 5.8S rRNA from tricistronic rRNA transcript (SSU-rRNA, 5.8S rRNA, LSU-rRNA)"/>
    <property type="evidence" value="ECO:0007669"/>
    <property type="project" value="TreeGrafter"/>
</dbReference>
<dbReference type="GO" id="GO:0005730">
    <property type="term" value="C:nucleolus"/>
    <property type="evidence" value="ECO:0007669"/>
    <property type="project" value="TreeGrafter"/>
</dbReference>
<keyword evidence="4" id="KW-1185">Reference proteome</keyword>
<dbReference type="InterPro" id="IPR039844">
    <property type="entry name" value="URB1"/>
</dbReference>
<dbReference type="OrthoDB" id="72892at2759"/>
<dbReference type="SUPFAM" id="SSF48371">
    <property type="entry name" value="ARM repeat"/>
    <property type="match status" value="1"/>
</dbReference>
<accession>A0A0D0UYF2</accession>
<evidence type="ECO:0000259" key="2">
    <source>
        <dbReference type="Pfam" id="PF16201"/>
    </source>
</evidence>